<reference evidence="2 3" key="1">
    <citation type="journal article" date="2011" name="J. Bacteriol.">
        <title>Complete genome sequences of two hemotropic Mycoplasmas, Mycoplasma haemofelis strain Ohio2 and Mycoplasma suis strain Illinois.</title>
        <authorList>
            <person name="Messick J.B."/>
            <person name="Santos A.P."/>
            <person name="Guimaraes A.M."/>
        </authorList>
    </citation>
    <scope>NUCLEOTIDE SEQUENCE [LARGE SCALE GENOMIC DNA]</scope>
    <source>
        <strain evidence="2 3">Illinois</strain>
    </source>
</reference>
<accession>F0QQ67</accession>
<dbReference type="RefSeq" id="WP_013609608.1">
    <property type="nucleotide sequence ID" value="NC_015155.1"/>
</dbReference>
<dbReference type="HOGENOM" id="CLU_067788_0_0_14"/>
<dbReference type="KEGG" id="mss:MSU_0093"/>
<dbReference type="Proteomes" id="UP000007484">
    <property type="component" value="Chromosome"/>
</dbReference>
<sequence length="295" mass="30849">MIGTATWAKIALAIFSLGGAAGGTYIYKNFSPNNGLDEKQEPASRERRSTGGHDSASSGTPEVSASQRVQGEGTSTTPSVDTSPTNQEVTQTGSEVSVTDTQRSDSFEASQAEGADNSLNGAQQQNPNSETSNDNANVSEGQTSEVSDLSQSRDPSTTSLEPSSEQVSSNSGEGEPQLPTTQEGNSRNDQVVEQQPESTSAPSSQISTNDGIQTNDSTSAITNGGYSGRQVDKKTFGENGKNQNINGEYIISREEGSNNTICSKISGGEEEGAKVGEECNATVSQNLNSLENKEK</sequence>
<evidence type="ECO:0000313" key="3">
    <source>
        <dbReference type="Proteomes" id="UP000007484"/>
    </source>
</evidence>
<dbReference type="EMBL" id="CP002525">
    <property type="protein sequence ID" value="ADX97637.1"/>
    <property type="molecule type" value="Genomic_DNA"/>
</dbReference>
<name>F0QQ67_MYCSL</name>
<keyword evidence="3" id="KW-1185">Reference proteome</keyword>
<dbReference type="STRING" id="768700.MSU_0093"/>
<feature type="compositionally biased region" description="Low complexity" evidence="1">
    <location>
        <begin position="74"/>
        <end position="85"/>
    </location>
</feature>
<feature type="compositionally biased region" description="Basic and acidic residues" evidence="1">
    <location>
        <begin position="36"/>
        <end position="51"/>
    </location>
</feature>
<feature type="compositionally biased region" description="Polar residues" evidence="1">
    <location>
        <begin position="55"/>
        <end position="73"/>
    </location>
</feature>
<feature type="region of interest" description="Disordered" evidence="1">
    <location>
        <begin position="31"/>
        <end position="269"/>
    </location>
</feature>
<protein>
    <submittedName>
        <fullName evidence="2">Uncharacterized protein</fullName>
    </submittedName>
</protein>
<feature type="compositionally biased region" description="Polar residues" evidence="1">
    <location>
        <begin position="117"/>
        <end position="224"/>
    </location>
</feature>
<feature type="compositionally biased region" description="Polar residues" evidence="1">
    <location>
        <begin position="86"/>
        <end position="101"/>
    </location>
</feature>
<organism evidence="2 3">
    <name type="scientific">Mycoplasma suis (strain Illinois)</name>
    <dbReference type="NCBI Taxonomy" id="768700"/>
    <lineage>
        <taxon>Bacteria</taxon>
        <taxon>Bacillati</taxon>
        <taxon>Mycoplasmatota</taxon>
        <taxon>Mollicutes</taxon>
        <taxon>Mycoplasmataceae</taxon>
        <taxon>Mycoplasma</taxon>
    </lineage>
</organism>
<evidence type="ECO:0000256" key="1">
    <source>
        <dbReference type="SAM" id="MobiDB-lite"/>
    </source>
</evidence>
<proteinExistence type="predicted"/>
<dbReference type="AlphaFoldDB" id="F0QQ67"/>
<evidence type="ECO:0000313" key="2">
    <source>
        <dbReference type="EMBL" id="ADX97637.1"/>
    </source>
</evidence>
<gene>
    <name evidence="2" type="ordered locus">MSU_0093</name>
</gene>